<sequence length="158" mass="17941">MKAMSILLLVFGVISSCSSQLPPRTTTTADVLQTAGVQMTAFLNLHEHTISVLYGDSAAFESTQSNFKHHTAEEHFVLITYKLKNFYYDYDAQARGGLERVEYISGLDPKDSGKFSYKVTYGNLPQDSTETRYKDSDRVKFIFSHKPYEYPDVESLNK</sequence>
<comment type="caution">
    <text evidence="2">The sequence shown here is derived from an EMBL/GenBank/DDBJ whole genome shotgun (WGS) entry which is preliminary data.</text>
</comment>
<evidence type="ECO:0000313" key="2">
    <source>
        <dbReference type="EMBL" id="MCQ6958386.1"/>
    </source>
</evidence>
<evidence type="ECO:0000256" key="1">
    <source>
        <dbReference type="SAM" id="SignalP"/>
    </source>
</evidence>
<feature type="chain" id="PRO_5045405906" evidence="1">
    <location>
        <begin position="20"/>
        <end position="158"/>
    </location>
</feature>
<dbReference type="EMBL" id="JANHOH010000001">
    <property type="protein sequence ID" value="MCQ6958386.1"/>
    <property type="molecule type" value="Genomic_DNA"/>
</dbReference>
<organism evidence="2 3">
    <name type="scientific">Mucilaginibacter aquariorum</name>
    <dbReference type="NCBI Taxonomy" id="2967225"/>
    <lineage>
        <taxon>Bacteria</taxon>
        <taxon>Pseudomonadati</taxon>
        <taxon>Bacteroidota</taxon>
        <taxon>Sphingobacteriia</taxon>
        <taxon>Sphingobacteriales</taxon>
        <taxon>Sphingobacteriaceae</taxon>
        <taxon>Mucilaginibacter</taxon>
    </lineage>
</organism>
<dbReference type="PROSITE" id="PS51257">
    <property type="entry name" value="PROKAR_LIPOPROTEIN"/>
    <property type="match status" value="1"/>
</dbReference>
<keyword evidence="1" id="KW-0732">Signal</keyword>
<proteinExistence type="predicted"/>
<dbReference type="Proteomes" id="UP001204376">
    <property type="component" value="Unassembled WGS sequence"/>
</dbReference>
<evidence type="ECO:0000313" key="3">
    <source>
        <dbReference type="Proteomes" id="UP001204376"/>
    </source>
</evidence>
<feature type="signal peptide" evidence="1">
    <location>
        <begin position="1"/>
        <end position="19"/>
    </location>
</feature>
<accession>A0ABT1T277</accession>
<keyword evidence="3" id="KW-1185">Reference proteome</keyword>
<name>A0ABT1T277_9SPHI</name>
<dbReference type="RefSeq" id="WP_256538560.1">
    <property type="nucleotide sequence ID" value="NZ_JANHOH010000001.1"/>
</dbReference>
<reference evidence="2 3" key="1">
    <citation type="submission" date="2022-07" db="EMBL/GenBank/DDBJ databases">
        <title>Mucilaginibacter sp. JC4.</title>
        <authorList>
            <person name="Le V."/>
            <person name="Ko S.-R."/>
            <person name="Ahn C.-Y."/>
            <person name="Oh H.-M."/>
        </authorList>
    </citation>
    <scope>NUCLEOTIDE SEQUENCE [LARGE SCALE GENOMIC DNA]</scope>
    <source>
        <strain evidence="2 3">JC4</strain>
    </source>
</reference>
<protein>
    <submittedName>
        <fullName evidence="2">Uncharacterized protein</fullName>
    </submittedName>
</protein>
<gene>
    <name evidence="2" type="ORF">NPE20_10470</name>
</gene>